<evidence type="ECO:0000256" key="1">
    <source>
        <dbReference type="ARBA" id="ARBA00008791"/>
    </source>
</evidence>
<protein>
    <submittedName>
        <fullName evidence="3">Universal stress protein family protein [Mycobacterium tuberculosis H37Rv]</fullName>
    </submittedName>
</protein>
<feature type="domain" description="UspA" evidence="2">
    <location>
        <begin position="9"/>
        <end position="141"/>
    </location>
</feature>
<dbReference type="AlphaFoldDB" id="A0A375YKN1"/>
<dbReference type="RefSeq" id="WP_083145887.1">
    <property type="nucleotide sequence ID" value="NZ_MVID01000027.1"/>
</dbReference>
<organism evidence="3 4">
    <name type="scientific">Mycolicibacterium parafortuitum</name>
    <name type="common">Mycobacterium parafortuitum</name>
    <dbReference type="NCBI Taxonomy" id="39692"/>
    <lineage>
        <taxon>Bacteria</taxon>
        <taxon>Bacillati</taxon>
        <taxon>Actinomycetota</taxon>
        <taxon>Actinomycetes</taxon>
        <taxon>Mycobacteriales</taxon>
        <taxon>Mycobacteriaceae</taxon>
        <taxon>Mycolicibacterium</taxon>
    </lineage>
</organism>
<gene>
    <name evidence="3" type="ORF">MPP7335_03418</name>
</gene>
<evidence type="ECO:0000313" key="4">
    <source>
        <dbReference type="Proteomes" id="UP000252008"/>
    </source>
</evidence>
<dbReference type="STRING" id="39692.BST38_23475"/>
<dbReference type="InterPro" id="IPR006016">
    <property type="entry name" value="UspA"/>
</dbReference>
<accession>A0A375YKN1</accession>
<reference evidence="3 4" key="1">
    <citation type="submission" date="2018-05" db="EMBL/GenBank/DDBJ databases">
        <authorList>
            <consortium name="IHU Genomes"/>
        </authorList>
    </citation>
    <scope>NUCLEOTIDE SEQUENCE [LARGE SCALE GENOMIC DNA]</scope>
    <source>
        <strain evidence="3 4">P7335</strain>
    </source>
</reference>
<dbReference type="InterPro" id="IPR014729">
    <property type="entry name" value="Rossmann-like_a/b/a_fold"/>
</dbReference>
<dbReference type="PRINTS" id="PR01438">
    <property type="entry name" value="UNVRSLSTRESS"/>
</dbReference>
<dbReference type="Pfam" id="PF00582">
    <property type="entry name" value="Usp"/>
    <property type="match status" value="1"/>
</dbReference>
<keyword evidence="4" id="KW-1185">Reference proteome</keyword>
<dbReference type="PANTHER" id="PTHR46268">
    <property type="entry name" value="STRESS RESPONSE PROTEIN NHAX"/>
    <property type="match status" value="1"/>
</dbReference>
<dbReference type="Gene3D" id="3.40.50.620">
    <property type="entry name" value="HUPs"/>
    <property type="match status" value="2"/>
</dbReference>
<comment type="similarity">
    <text evidence="1">Belongs to the universal stress protein A family.</text>
</comment>
<name>A0A375YKN1_MYCPF</name>
<evidence type="ECO:0000313" key="3">
    <source>
        <dbReference type="EMBL" id="SRX81662.1"/>
    </source>
</evidence>
<dbReference type="Proteomes" id="UP000252008">
    <property type="component" value="Unassembled WGS sequence"/>
</dbReference>
<proteinExistence type="inferred from homology"/>
<dbReference type="SUPFAM" id="SSF52402">
    <property type="entry name" value="Adenine nucleotide alpha hydrolases-like"/>
    <property type="match status" value="2"/>
</dbReference>
<evidence type="ECO:0000259" key="2">
    <source>
        <dbReference type="Pfam" id="PF00582"/>
    </source>
</evidence>
<dbReference type="EMBL" id="UEGS01000001">
    <property type="protein sequence ID" value="SRX81662.1"/>
    <property type="molecule type" value="Genomic_DNA"/>
</dbReference>
<sequence length="274" mass="29196">MLNVSGSPRIVVGIDGSPAAVDAALWAVDQAADHNLTLRLVYVVDTHDQQNVDPQQQARRLATADLAMRYALTAVESTEKPVTIEMEILQGRPVEKLLEAAGGATLLCVGARGLRHSTQGRIGSTAAALSAAAHCPVAIVRAHRPHSCSDRAVVIEIAGPASSDTVLQRGLDEARRRHAPVRVLTPARRHGDAAARWERRLDEWRRRYPDLDISAVPTGADTLDYLAAHGASLQLLVAGRQRPGGVTPLVGAPGNTALRDTDCSILLCEAPRAL</sequence>
<dbReference type="InterPro" id="IPR006015">
    <property type="entry name" value="Universal_stress_UspA"/>
</dbReference>
<dbReference type="PANTHER" id="PTHR46268:SF6">
    <property type="entry name" value="UNIVERSAL STRESS PROTEIN UP12"/>
    <property type="match status" value="1"/>
</dbReference>